<comment type="caution">
    <text evidence="2">The sequence shown here is derived from an EMBL/GenBank/DDBJ whole genome shotgun (WGS) entry which is preliminary data.</text>
</comment>
<feature type="transmembrane region" description="Helical" evidence="1">
    <location>
        <begin position="51"/>
        <end position="68"/>
    </location>
</feature>
<dbReference type="EMBL" id="JAGQHR010000614">
    <property type="protein sequence ID" value="MCA9729227.1"/>
    <property type="molecule type" value="Genomic_DNA"/>
</dbReference>
<feature type="transmembrane region" description="Helical" evidence="1">
    <location>
        <begin position="153"/>
        <end position="171"/>
    </location>
</feature>
<keyword evidence="1" id="KW-0812">Transmembrane</keyword>
<gene>
    <name evidence="2" type="ORF">KC729_16185</name>
</gene>
<evidence type="ECO:0000256" key="1">
    <source>
        <dbReference type="SAM" id="Phobius"/>
    </source>
</evidence>
<evidence type="ECO:0000313" key="2">
    <source>
        <dbReference type="EMBL" id="MCA9729227.1"/>
    </source>
</evidence>
<reference evidence="2" key="2">
    <citation type="journal article" date="2021" name="Microbiome">
        <title>Successional dynamics and alternative stable states in a saline activated sludge microbial community over 9 years.</title>
        <authorList>
            <person name="Wang Y."/>
            <person name="Ye J."/>
            <person name="Ju F."/>
            <person name="Liu L."/>
            <person name="Boyd J.A."/>
            <person name="Deng Y."/>
            <person name="Parks D.H."/>
            <person name="Jiang X."/>
            <person name="Yin X."/>
            <person name="Woodcroft B.J."/>
            <person name="Tyson G.W."/>
            <person name="Hugenholtz P."/>
            <person name="Polz M.F."/>
            <person name="Zhang T."/>
        </authorList>
    </citation>
    <scope>NUCLEOTIDE SEQUENCE</scope>
    <source>
        <strain evidence="2">HKST-UBA01</strain>
    </source>
</reference>
<evidence type="ECO:0000313" key="3">
    <source>
        <dbReference type="Proteomes" id="UP000697710"/>
    </source>
</evidence>
<feature type="transmembrane region" description="Helical" evidence="1">
    <location>
        <begin position="130"/>
        <end position="147"/>
    </location>
</feature>
<dbReference type="AlphaFoldDB" id="A0A956M254"/>
<organism evidence="2 3">
    <name type="scientific">Eiseniibacteriota bacterium</name>
    <dbReference type="NCBI Taxonomy" id="2212470"/>
    <lineage>
        <taxon>Bacteria</taxon>
        <taxon>Candidatus Eiseniibacteriota</taxon>
    </lineage>
</organism>
<keyword evidence="1" id="KW-0472">Membrane</keyword>
<accession>A0A956M254</accession>
<dbReference type="Proteomes" id="UP000697710">
    <property type="component" value="Unassembled WGS sequence"/>
</dbReference>
<reference evidence="2" key="1">
    <citation type="submission" date="2020-04" db="EMBL/GenBank/DDBJ databases">
        <authorList>
            <person name="Zhang T."/>
        </authorList>
    </citation>
    <scope>NUCLEOTIDE SEQUENCE</scope>
    <source>
        <strain evidence="2">HKST-UBA01</strain>
    </source>
</reference>
<name>A0A956M254_UNCEI</name>
<feature type="transmembrane region" description="Helical" evidence="1">
    <location>
        <begin position="20"/>
        <end position="39"/>
    </location>
</feature>
<protein>
    <submittedName>
        <fullName evidence="2">Uncharacterized protein</fullName>
    </submittedName>
</protein>
<keyword evidence="1" id="KW-1133">Transmembrane helix</keyword>
<proteinExistence type="predicted"/>
<sequence>MISQALKELSTPLFRTQWALWAAFATTPVTVLVLGFLLADRAPERTIAGEWALVGIGILAATLAYVRLRRVGTEERIRSYMHPSNEVPLEAMATAPRTSVVDQSLLAKLRALSEPDLRYYRALMQYQKDLIIGLALAEVVPMAGLVHCAVTGRFPVLVPYVMIGIILYLAGRPRGEMVLNRAEGMQYLG</sequence>